<dbReference type="EMBL" id="CADCXU010020839">
    <property type="protein sequence ID" value="CAB0008768.1"/>
    <property type="molecule type" value="Genomic_DNA"/>
</dbReference>
<feature type="compositionally biased region" description="Basic and acidic residues" evidence="1">
    <location>
        <begin position="79"/>
        <end position="88"/>
    </location>
</feature>
<reference evidence="2 3" key="1">
    <citation type="submission" date="2020-02" db="EMBL/GenBank/DDBJ databases">
        <authorList>
            <person name="Ferguson B K."/>
        </authorList>
    </citation>
    <scope>NUCLEOTIDE SEQUENCE [LARGE SCALE GENOMIC DNA]</scope>
</reference>
<name>A0A6H5H0E0_9HEMI</name>
<keyword evidence="3" id="KW-1185">Reference proteome</keyword>
<evidence type="ECO:0000256" key="1">
    <source>
        <dbReference type="SAM" id="MobiDB-lite"/>
    </source>
</evidence>
<organism evidence="2 3">
    <name type="scientific">Nesidiocoris tenuis</name>
    <dbReference type="NCBI Taxonomy" id="355587"/>
    <lineage>
        <taxon>Eukaryota</taxon>
        <taxon>Metazoa</taxon>
        <taxon>Ecdysozoa</taxon>
        <taxon>Arthropoda</taxon>
        <taxon>Hexapoda</taxon>
        <taxon>Insecta</taxon>
        <taxon>Pterygota</taxon>
        <taxon>Neoptera</taxon>
        <taxon>Paraneoptera</taxon>
        <taxon>Hemiptera</taxon>
        <taxon>Heteroptera</taxon>
        <taxon>Panheteroptera</taxon>
        <taxon>Cimicomorpha</taxon>
        <taxon>Miridae</taxon>
        <taxon>Dicyphina</taxon>
        <taxon>Nesidiocoris</taxon>
    </lineage>
</organism>
<evidence type="ECO:0000313" key="3">
    <source>
        <dbReference type="Proteomes" id="UP000479000"/>
    </source>
</evidence>
<proteinExistence type="predicted"/>
<evidence type="ECO:0000313" key="2">
    <source>
        <dbReference type="EMBL" id="CAB0008768.1"/>
    </source>
</evidence>
<dbReference type="AlphaFoldDB" id="A0A6H5H0E0"/>
<dbReference type="Proteomes" id="UP000479000">
    <property type="component" value="Unassembled WGS sequence"/>
</dbReference>
<sequence>MSAGGVRVGGTAWTSGRDAAAADTAADSAANAAEAASCQRCAAALLQHGARRNGCHSGSPFTPNRAVRADGVQASEFDSLQKKEGLRR</sequence>
<protein>
    <submittedName>
        <fullName evidence="2">Uncharacterized protein</fullName>
    </submittedName>
</protein>
<accession>A0A6H5H0E0</accession>
<gene>
    <name evidence="2" type="ORF">NTEN_LOCUS13988</name>
</gene>
<feature type="region of interest" description="Disordered" evidence="1">
    <location>
        <begin position="52"/>
        <end position="88"/>
    </location>
</feature>